<evidence type="ECO:0000256" key="3">
    <source>
        <dbReference type="ARBA" id="ARBA00022519"/>
    </source>
</evidence>
<evidence type="ECO:0000313" key="11">
    <source>
        <dbReference type="Proteomes" id="UP000239480"/>
    </source>
</evidence>
<protein>
    <submittedName>
        <fullName evidence="10">Tripartite ATP-independent transporter DctM subunit</fullName>
    </submittedName>
</protein>
<evidence type="ECO:0000256" key="6">
    <source>
        <dbReference type="ARBA" id="ARBA00023136"/>
    </source>
</evidence>
<evidence type="ECO:0000256" key="1">
    <source>
        <dbReference type="ARBA" id="ARBA00004429"/>
    </source>
</evidence>
<evidence type="ECO:0000256" key="7">
    <source>
        <dbReference type="RuleBase" id="RU369079"/>
    </source>
</evidence>
<organism evidence="10 11">
    <name type="scientific">Aliiruegeria haliotis</name>
    <dbReference type="NCBI Taxonomy" id="1280846"/>
    <lineage>
        <taxon>Bacteria</taxon>
        <taxon>Pseudomonadati</taxon>
        <taxon>Pseudomonadota</taxon>
        <taxon>Alphaproteobacteria</taxon>
        <taxon>Rhodobacterales</taxon>
        <taxon>Roseobacteraceae</taxon>
        <taxon>Aliiruegeria</taxon>
    </lineage>
</organism>
<dbReference type="GO" id="GO:0022857">
    <property type="term" value="F:transmembrane transporter activity"/>
    <property type="evidence" value="ECO:0007669"/>
    <property type="project" value="UniProtKB-UniRule"/>
</dbReference>
<keyword evidence="6 8" id="KW-0472">Membrane</keyword>
<dbReference type="RefSeq" id="WP_106203021.1">
    <property type="nucleotide sequence ID" value="NZ_PVTD01000001.1"/>
</dbReference>
<feature type="transmembrane region" description="Helical" evidence="8">
    <location>
        <begin position="506"/>
        <end position="525"/>
    </location>
</feature>
<accession>A0A2T0RYI3</accession>
<keyword evidence="3 7" id="KW-0997">Cell inner membrane</keyword>
<dbReference type="AlphaFoldDB" id="A0A2T0RYI3"/>
<keyword evidence="2" id="KW-1003">Cell membrane</keyword>
<proteinExistence type="predicted"/>
<evidence type="ECO:0000259" key="9">
    <source>
        <dbReference type="Pfam" id="PF06808"/>
    </source>
</evidence>
<feature type="transmembrane region" description="Helical" evidence="8">
    <location>
        <begin position="673"/>
        <end position="701"/>
    </location>
</feature>
<keyword evidence="7" id="KW-0813">Transport</keyword>
<feature type="transmembrane region" description="Helical" evidence="8">
    <location>
        <begin position="163"/>
        <end position="193"/>
    </location>
</feature>
<dbReference type="InterPro" id="IPR004681">
    <property type="entry name" value="TRAP_DctM"/>
</dbReference>
<feature type="transmembrane region" description="Helical" evidence="8">
    <location>
        <begin position="713"/>
        <end position="738"/>
    </location>
</feature>
<feature type="transmembrane region" description="Helical" evidence="8">
    <location>
        <begin position="758"/>
        <end position="783"/>
    </location>
</feature>
<feature type="transmembrane region" description="Helical" evidence="8">
    <location>
        <begin position="117"/>
        <end position="139"/>
    </location>
</feature>
<dbReference type="InterPro" id="IPR010656">
    <property type="entry name" value="DctM"/>
</dbReference>
<evidence type="ECO:0000313" key="10">
    <source>
        <dbReference type="EMBL" id="PRY26227.1"/>
    </source>
</evidence>
<feature type="transmembrane region" description="Helical" evidence="8">
    <location>
        <begin position="476"/>
        <end position="494"/>
    </location>
</feature>
<dbReference type="PANTHER" id="PTHR33362:SF7">
    <property type="entry name" value="SLL1103 PROTEIN"/>
    <property type="match status" value="1"/>
</dbReference>
<keyword evidence="5 8" id="KW-1133">Transmembrane helix</keyword>
<keyword evidence="4 8" id="KW-0812">Transmembrane</keyword>
<evidence type="ECO:0000256" key="8">
    <source>
        <dbReference type="SAM" id="Phobius"/>
    </source>
</evidence>
<feature type="transmembrane region" description="Helical" evidence="8">
    <location>
        <begin position="560"/>
        <end position="580"/>
    </location>
</feature>
<feature type="domain" description="TRAP C4-dicarboxylate transport system permease DctM subunit" evidence="9">
    <location>
        <begin position="563"/>
        <end position="774"/>
    </location>
</feature>
<feature type="transmembrane region" description="Helical" evidence="8">
    <location>
        <begin position="422"/>
        <end position="440"/>
    </location>
</feature>
<dbReference type="OrthoDB" id="7339120at2"/>
<dbReference type="PANTHER" id="PTHR33362">
    <property type="entry name" value="SIALIC ACID TRAP TRANSPORTER PERMEASE PROTEIN SIAT-RELATED"/>
    <property type="match status" value="1"/>
</dbReference>
<sequence length="785" mass="82668">MFLGLDGVEVGLLIVFLCLFGAILSGFPVAFAIGGAGIISFGIIAALDSAGLLIHQAIDTSSEAYRDLVSSGVAADSISVFRYPELPRYAEAVFPGGWEQAMDRNLSFIVNRINERVLAGASIETLLAVLMFVLMGITLERSKIANDLLTTMAKVFGPLPGGLAVSIVVVGAFLAASTGIVGATVVTMGLLALPTMLRNNYSPELATGVIAASGTLGQIIPPSIVIVLLGTLAGDLYSAAQEERAQLVGCSDALTYLGEPAVVSVGTLFQAALVPGIMLAVLYGAYALGYAILNPEKAPPVPMEGGSDGEAVSRGEALTWFLFVPVALIAGTILMGSANLMGSQNVTVDSFSDAGQTASLRTNVSEQCQGAMIELHGQEAWDAAMAQQADIDAAGGVEESRKLSEEEIATRQADKIASAPPLSSAIVVPFLLLSLVLVTARGVSPTADPRNLLIGGAGVLLALAVDWLFISPVTSPGATVLWLAIPLAMVLYGCRTAASRLGQNELLRVVFPPLVLIVAVLGSILGGITNPTPAAALGAGGALMLAAYRRLAEDEGKGGIIIWSTFAIIIMILVGVNFDLRVNQENVSFENWAAFLVAKAAYLYAMFGIFYACYVLFAKGVLKPVVRETAKVTSMVFTILIGSQLLNLVVISFGGEHYIQQFLRSYDSEITVFLIVMLVLFILGFVLDFLEIIYIVIPIVGPVIYGGTMDPKWVTIMIAVNLQTSFLTPPFGFALFYLRGVAPKEVTTGHIYRGVIPFVLIQVAGLGLLWLFPSIVTIVPNLIGN</sequence>
<comment type="subcellular location">
    <subcellularLocation>
        <location evidence="1 7">Cell inner membrane</location>
        <topology evidence="1 7">Multi-pass membrane protein</topology>
    </subcellularLocation>
</comment>
<keyword evidence="11" id="KW-1185">Reference proteome</keyword>
<comment type="caution">
    <text evidence="10">The sequence shown here is derived from an EMBL/GenBank/DDBJ whole genome shotgun (WGS) entry which is preliminary data.</text>
</comment>
<feature type="transmembrane region" description="Helical" evidence="8">
    <location>
        <begin position="268"/>
        <end position="293"/>
    </location>
</feature>
<name>A0A2T0RYI3_9RHOB</name>
<evidence type="ECO:0000256" key="2">
    <source>
        <dbReference type="ARBA" id="ARBA00022475"/>
    </source>
</evidence>
<dbReference type="Pfam" id="PF06808">
    <property type="entry name" value="DctM"/>
    <property type="match status" value="2"/>
</dbReference>
<evidence type="ECO:0000256" key="4">
    <source>
        <dbReference type="ARBA" id="ARBA00022692"/>
    </source>
</evidence>
<feature type="transmembrane region" description="Helical" evidence="8">
    <location>
        <begin position="634"/>
        <end position="653"/>
    </location>
</feature>
<feature type="transmembrane region" description="Helical" evidence="8">
    <location>
        <begin position="600"/>
        <end position="622"/>
    </location>
</feature>
<gene>
    <name evidence="10" type="ORF">CLV78_101322</name>
</gene>
<dbReference type="Proteomes" id="UP000239480">
    <property type="component" value="Unassembled WGS sequence"/>
</dbReference>
<comment type="function">
    <text evidence="7">Part of the tripartite ATP-independent periplasmic (TRAP) transport system.</text>
</comment>
<feature type="transmembrane region" description="Helical" evidence="8">
    <location>
        <begin position="205"/>
        <end position="229"/>
    </location>
</feature>
<reference evidence="10 11" key="1">
    <citation type="submission" date="2018-03" db="EMBL/GenBank/DDBJ databases">
        <title>Genomic Encyclopedia of Archaeal and Bacterial Type Strains, Phase II (KMG-II): from individual species to whole genera.</title>
        <authorList>
            <person name="Goeker M."/>
        </authorList>
    </citation>
    <scope>NUCLEOTIDE SEQUENCE [LARGE SCALE GENOMIC DNA]</scope>
    <source>
        <strain evidence="10 11">DSM 29328</strain>
    </source>
</reference>
<feature type="transmembrane region" description="Helical" evidence="8">
    <location>
        <begin position="531"/>
        <end position="548"/>
    </location>
</feature>
<feature type="domain" description="TRAP C4-dicarboxylate transport system permease DctM subunit" evidence="9">
    <location>
        <begin position="18"/>
        <end position="331"/>
    </location>
</feature>
<evidence type="ECO:0000256" key="5">
    <source>
        <dbReference type="ARBA" id="ARBA00022989"/>
    </source>
</evidence>
<feature type="transmembrane region" description="Helical" evidence="8">
    <location>
        <begin position="452"/>
        <end position="470"/>
    </location>
</feature>
<dbReference type="EMBL" id="PVTD01000001">
    <property type="protein sequence ID" value="PRY26227.1"/>
    <property type="molecule type" value="Genomic_DNA"/>
</dbReference>
<dbReference type="GO" id="GO:0005886">
    <property type="term" value="C:plasma membrane"/>
    <property type="evidence" value="ECO:0007669"/>
    <property type="project" value="UniProtKB-SubCell"/>
</dbReference>
<feature type="transmembrane region" description="Helical" evidence="8">
    <location>
        <begin position="12"/>
        <end position="45"/>
    </location>
</feature>
<feature type="transmembrane region" description="Helical" evidence="8">
    <location>
        <begin position="317"/>
        <end position="338"/>
    </location>
</feature>